<dbReference type="PANTHER" id="PTHR43639">
    <property type="entry name" value="OXIDOREDUCTASE, SHORT-CHAIN DEHYDROGENASE/REDUCTASE FAMILY (AFU_ORTHOLOGUE AFUA_5G02870)"/>
    <property type="match status" value="1"/>
</dbReference>
<dbReference type="Pfam" id="PF13561">
    <property type="entry name" value="adh_short_C2"/>
    <property type="match status" value="1"/>
</dbReference>
<keyword evidence="4" id="KW-1185">Reference proteome</keyword>
<dbReference type="Proteomes" id="UP001056426">
    <property type="component" value="Chromosome"/>
</dbReference>
<accession>A0A9J6ZSA5</accession>
<dbReference type="InterPro" id="IPR002347">
    <property type="entry name" value="SDR_fam"/>
</dbReference>
<dbReference type="InterPro" id="IPR036291">
    <property type="entry name" value="NAD(P)-bd_dom_sf"/>
</dbReference>
<evidence type="ECO:0000313" key="4">
    <source>
        <dbReference type="Proteomes" id="UP001056426"/>
    </source>
</evidence>
<dbReference type="AlphaFoldDB" id="A0A9J6ZSA5"/>
<organism evidence="3 4">
    <name type="scientific">Xiashengella succiniciproducens</name>
    <dbReference type="NCBI Taxonomy" id="2949635"/>
    <lineage>
        <taxon>Bacteria</taxon>
        <taxon>Pseudomonadati</taxon>
        <taxon>Bacteroidota</taxon>
        <taxon>Bacteroidia</taxon>
        <taxon>Marinilabiliales</taxon>
        <taxon>Marinilabiliaceae</taxon>
        <taxon>Xiashengella</taxon>
    </lineage>
</organism>
<sequence length="240" mass="26326">MHTVLITGAAKRIGEDLAHHFAQRGWEVIIHCNNSRGDADRLSTHLRNLFEDRQFPVIAADFSDPVSASDAIFSELRILNLCPEVLINSASVFNPGLLADTSYTHLRRQMAVNFEAPFMLMKAFRQYCKKGCIVNILDTRVTSNDSRHAAYTLSKKVLMHLTEMAGLEWAPEIRVNAVAPGAVLPPPGQDETYLKDVVAGTPLKQAVSPGDLADAVWFLVNNGTITGQIIYCDGGAHLGK</sequence>
<comment type="similarity">
    <text evidence="1">Belongs to the short-chain dehydrogenases/reductases (SDR) family.</text>
</comment>
<reference evidence="3" key="1">
    <citation type="submission" date="2022-05" db="EMBL/GenBank/DDBJ databases">
        <authorList>
            <person name="Sun X."/>
        </authorList>
    </citation>
    <scope>NUCLEOTIDE SEQUENCE</scope>
    <source>
        <strain evidence="3">Ai-910</strain>
    </source>
</reference>
<protein>
    <submittedName>
        <fullName evidence="3">SDR family oxidoreductase</fullName>
    </submittedName>
</protein>
<dbReference type="Gene3D" id="3.40.50.720">
    <property type="entry name" value="NAD(P)-binding Rossmann-like Domain"/>
    <property type="match status" value="1"/>
</dbReference>
<gene>
    <name evidence="3" type="ORF">M9189_04445</name>
</gene>
<dbReference type="EMBL" id="CP098400">
    <property type="protein sequence ID" value="URW80599.1"/>
    <property type="molecule type" value="Genomic_DNA"/>
</dbReference>
<proteinExistence type="inferred from homology"/>
<dbReference type="PANTHER" id="PTHR43639:SF1">
    <property type="entry name" value="SHORT-CHAIN DEHYDROGENASE_REDUCTASE FAMILY PROTEIN"/>
    <property type="match status" value="1"/>
</dbReference>
<evidence type="ECO:0000256" key="2">
    <source>
        <dbReference type="ARBA" id="ARBA00023002"/>
    </source>
</evidence>
<dbReference type="SUPFAM" id="SSF51735">
    <property type="entry name" value="NAD(P)-binding Rossmann-fold domains"/>
    <property type="match status" value="1"/>
</dbReference>
<evidence type="ECO:0000256" key="1">
    <source>
        <dbReference type="ARBA" id="ARBA00006484"/>
    </source>
</evidence>
<dbReference type="KEGG" id="alkq:M9189_04445"/>
<evidence type="ECO:0000313" key="3">
    <source>
        <dbReference type="EMBL" id="URW80599.1"/>
    </source>
</evidence>
<name>A0A9J6ZSA5_9BACT</name>
<dbReference type="RefSeq" id="WP_250724932.1">
    <property type="nucleotide sequence ID" value="NZ_CP098400.1"/>
</dbReference>
<reference evidence="3" key="2">
    <citation type="submission" date="2022-06" db="EMBL/GenBank/DDBJ databases">
        <title>Xiashengella guii gen. nov. sp. nov., a bacterium isolated form anaerobic digestion tank.</title>
        <authorList>
            <person name="Huang H."/>
        </authorList>
    </citation>
    <scope>NUCLEOTIDE SEQUENCE</scope>
    <source>
        <strain evidence="3">Ai-910</strain>
    </source>
</reference>
<dbReference type="PRINTS" id="PR00081">
    <property type="entry name" value="GDHRDH"/>
</dbReference>
<keyword evidence="2" id="KW-0560">Oxidoreductase</keyword>
<dbReference type="GO" id="GO:0016491">
    <property type="term" value="F:oxidoreductase activity"/>
    <property type="evidence" value="ECO:0007669"/>
    <property type="project" value="UniProtKB-KW"/>
</dbReference>